<dbReference type="OrthoDB" id="7308181at2"/>
<organism evidence="3 4">
    <name type="scientific">Kordiimonas lacus</name>
    <dbReference type="NCBI Taxonomy" id="637679"/>
    <lineage>
        <taxon>Bacteria</taxon>
        <taxon>Pseudomonadati</taxon>
        <taxon>Pseudomonadota</taxon>
        <taxon>Alphaproteobacteria</taxon>
        <taxon>Kordiimonadales</taxon>
        <taxon>Kordiimonadaceae</taxon>
        <taxon>Kordiimonas</taxon>
    </lineage>
</organism>
<dbReference type="InterPro" id="IPR011990">
    <property type="entry name" value="TPR-like_helical_dom_sf"/>
</dbReference>
<dbReference type="Gene3D" id="1.25.40.10">
    <property type="entry name" value="Tetratricopeptide repeat domain"/>
    <property type="match status" value="2"/>
</dbReference>
<evidence type="ECO:0000313" key="3">
    <source>
        <dbReference type="EMBL" id="SDD51948.1"/>
    </source>
</evidence>
<evidence type="ECO:0000313" key="4">
    <source>
        <dbReference type="Proteomes" id="UP000183685"/>
    </source>
</evidence>
<accession>A0A1G6VEH2</accession>
<gene>
    <name evidence="3" type="ORF">SAMN04488071_0694</name>
</gene>
<dbReference type="Proteomes" id="UP000183685">
    <property type="component" value="Unassembled WGS sequence"/>
</dbReference>
<keyword evidence="1" id="KW-1133">Transmembrane helix</keyword>
<keyword evidence="1" id="KW-0812">Transmembrane</keyword>
<sequence length="717" mass="80982">MTEHTTYTAFVSYSHKDDKWARWLLKALEAYRVPRHLVGTEGGNGTVPAKLTRIFRDREELAAGAHLDAKIQEALEQSQTLLVVCSPNAVHSYGVNQEIELFRQMRGDEHIFYIIKDGEPHAEARGFDPDLECFPKALLDHSLETTTAYGVPLAADARAKGDGKKMALLKVIAGILGVNLDTLVRRDLQRRQRRLWGFMVAATAGMMLTTALATQAYLASKTAEEALEHAQRQQDEAESLISYIADDLGRQLWRRGHVDILEAMSSRILDHYDGQNSPDMGPKEIARKVRGLAMLARSQLFKGDTSVLGDRIAELRTVTLEVMQKHPVDTTVLQTHLNTLKLLSDIRLTDGRYEEARSLIEERISTAERLYSLEPERHPDDRMEIGNALIDLAWVYAHPFQRTDEAYEMIKKGLAIRIAVGLLPRNVDSYHRLQNVAGGYHHLSSIQEITEPLAVSIASRQKCLDTYLERQQLSPNQLIYQMLRFRFHNEMAELFLHAGRIPEAKDFLNKGQTNLKKLLENDPENYRYLVMVGRADLIRGQILMVEGEWQKAQAALSKALDLLDAQHKNSVETLDATNWLMTAETLHALAQANQGNLADAETSLVQVEGDIHSLPQRFFQSIFGRKMLSIHMNAQAEIAAMQGNTELARSLRLQLVDKLGERWRQSHPVVRFELMKAYMDLGQAEAASEIAANLKGIGFKRADFERALTVLAQMETR</sequence>
<dbReference type="InterPro" id="IPR035897">
    <property type="entry name" value="Toll_tir_struct_dom_sf"/>
</dbReference>
<feature type="transmembrane region" description="Helical" evidence="1">
    <location>
        <begin position="195"/>
        <end position="218"/>
    </location>
</feature>
<dbReference type="Gene3D" id="3.40.50.10140">
    <property type="entry name" value="Toll/interleukin-1 receptor homology (TIR) domain"/>
    <property type="match status" value="1"/>
</dbReference>
<dbReference type="STRING" id="637679.GCA_001550055_02406"/>
<protein>
    <submittedName>
        <fullName evidence="3">MTH538 TIR-like domain</fullName>
    </submittedName>
</protein>
<dbReference type="RefSeq" id="WP_068305355.1">
    <property type="nucleotide sequence ID" value="NZ_FNAK01000002.1"/>
</dbReference>
<dbReference type="AlphaFoldDB" id="A0A1G6VEH2"/>
<dbReference type="InterPro" id="IPR000157">
    <property type="entry name" value="TIR_dom"/>
</dbReference>
<dbReference type="SUPFAM" id="SSF52200">
    <property type="entry name" value="Toll/Interleukin receptor TIR domain"/>
    <property type="match status" value="1"/>
</dbReference>
<dbReference type="PROSITE" id="PS50104">
    <property type="entry name" value="TIR"/>
    <property type="match status" value="1"/>
</dbReference>
<evidence type="ECO:0000259" key="2">
    <source>
        <dbReference type="PROSITE" id="PS50104"/>
    </source>
</evidence>
<feature type="domain" description="TIR" evidence="2">
    <location>
        <begin position="5"/>
        <end position="142"/>
    </location>
</feature>
<name>A0A1G6VEH2_9PROT</name>
<dbReference type="SUPFAM" id="SSF48452">
    <property type="entry name" value="TPR-like"/>
    <property type="match status" value="1"/>
</dbReference>
<keyword evidence="1" id="KW-0472">Membrane</keyword>
<reference evidence="3 4" key="1">
    <citation type="submission" date="2016-10" db="EMBL/GenBank/DDBJ databases">
        <authorList>
            <person name="de Groot N.N."/>
        </authorList>
    </citation>
    <scope>NUCLEOTIDE SEQUENCE [LARGE SCALE GENOMIC DNA]</scope>
    <source>
        <strain evidence="3 4">CGMCC 1.9109</strain>
    </source>
</reference>
<dbReference type="Pfam" id="PF13676">
    <property type="entry name" value="TIR_2"/>
    <property type="match status" value="1"/>
</dbReference>
<dbReference type="EMBL" id="FNAK01000002">
    <property type="protein sequence ID" value="SDD51948.1"/>
    <property type="molecule type" value="Genomic_DNA"/>
</dbReference>
<proteinExistence type="predicted"/>
<evidence type="ECO:0000256" key="1">
    <source>
        <dbReference type="SAM" id="Phobius"/>
    </source>
</evidence>
<dbReference type="GO" id="GO:0007165">
    <property type="term" value="P:signal transduction"/>
    <property type="evidence" value="ECO:0007669"/>
    <property type="project" value="InterPro"/>
</dbReference>
<keyword evidence="4" id="KW-1185">Reference proteome</keyword>